<dbReference type="RefSeq" id="WP_024776606.1">
    <property type="nucleotide sequence ID" value="NZ_CP014262.1"/>
</dbReference>
<organism evidence="1 2">
    <name type="scientific">Pseudomonas corrugata</name>
    <dbReference type="NCBI Taxonomy" id="47879"/>
    <lineage>
        <taxon>Bacteria</taxon>
        <taxon>Pseudomonadati</taxon>
        <taxon>Pseudomonadota</taxon>
        <taxon>Gammaproteobacteria</taxon>
        <taxon>Pseudomonadales</taxon>
        <taxon>Pseudomonadaceae</taxon>
        <taxon>Pseudomonas</taxon>
    </lineage>
</organism>
<comment type="caution">
    <text evidence="1">The sequence shown here is derived from an EMBL/GenBank/DDBJ whole genome shotgun (WGS) entry which is preliminary data.</text>
</comment>
<dbReference type="Proteomes" id="UP000270661">
    <property type="component" value="Unassembled WGS sequence"/>
</dbReference>
<protein>
    <submittedName>
        <fullName evidence="1">Uncharacterized protein</fullName>
    </submittedName>
</protein>
<dbReference type="KEGG" id="pcg:AXG94_06575"/>
<sequence>MTYVKRTIDTPLRTGLTRKDLWEGQDKGLIKCWEIGRDRAAKFPELAQRCLAGELPVLGWKGGVNRSLKKNEKFGCLKYLAQWQGLRGEDLDIDLSQERTLTCTSTKMIVTFTPDRAKYVNQEPA</sequence>
<dbReference type="OrthoDB" id="8857594at2"/>
<proteinExistence type="predicted"/>
<gene>
    <name evidence="1" type="ORF">ALQ77_02548</name>
</gene>
<dbReference type="GeneID" id="55644019"/>
<keyword evidence="2" id="KW-1185">Reference proteome</keyword>
<evidence type="ECO:0000313" key="2">
    <source>
        <dbReference type="Proteomes" id="UP000270661"/>
    </source>
</evidence>
<reference evidence="1 2" key="1">
    <citation type="submission" date="2018-08" db="EMBL/GenBank/DDBJ databases">
        <title>Recombination of ecologically and evolutionarily significant loci maintains genetic cohesion in the Pseudomonas syringae species complex.</title>
        <authorList>
            <person name="Dillon M."/>
            <person name="Thakur S."/>
            <person name="Almeida R.N.D."/>
            <person name="Weir B.S."/>
            <person name="Guttman D.S."/>
        </authorList>
    </citation>
    <scope>NUCLEOTIDE SEQUENCE [LARGE SCALE GENOMIC DNA]</scope>
    <source>
        <strain evidence="1 2">NCPPB2445</strain>
    </source>
</reference>
<accession>A0A3M3EM81</accession>
<dbReference type="AlphaFoldDB" id="A0A3M3EM81"/>
<evidence type="ECO:0000313" key="1">
    <source>
        <dbReference type="EMBL" id="RMM50743.1"/>
    </source>
</evidence>
<dbReference type="EMBL" id="RBOJ01000063">
    <property type="protein sequence ID" value="RMM50743.1"/>
    <property type="molecule type" value="Genomic_DNA"/>
</dbReference>
<name>A0A3M3EM81_9PSED</name>